<accession>A0ABQ1VAT4</accession>
<evidence type="ECO:0000313" key="2">
    <source>
        <dbReference type="Proteomes" id="UP000647339"/>
    </source>
</evidence>
<name>A0ABQ1VAT4_9BACT</name>
<reference evidence="2" key="1">
    <citation type="journal article" date="2019" name="Int. J. Syst. Evol. Microbiol.">
        <title>The Global Catalogue of Microorganisms (GCM) 10K type strain sequencing project: providing services to taxonomists for standard genome sequencing and annotation.</title>
        <authorList>
            <consortium name="The Broad Institute Genomics Platform"/>
            <consortium name="The Broad Institute Genome Sequencing Center for Infectious Disease"/>
            <person name="Wu L."/>
            <person name="Ma J."/>
        </authorList>
    </citation>
    <scope>NUCLEOTIDE SEQUENCE [LARGE SCALE GENOMIC DNA]</scope>
    <source>
        <strain evidence="2">CGMCC 1.15407</strain>
    </source>
</reference>
<gene>
    <name evidence="1" type="ORF">GCM10011339_35690</name>
</gene>
<keyword evidence="2" id="KW-1185">Reference proteome</keyword>
<comment type="caution">
    <text evidence="1">The sequence shown here is derived from an EMBL/GenBank/DDBJ whole genome shotgun (WGS) entry which is preliminary data.</text>
</comment>
<protein>
    <submittedName>
        <fullName evidence="1">Uncharacterized protein</fullName>
    </submittedName>
</protein>
<proteinExistence type="predicted"/>
<organism evidence="1 2">
    <name type="scientific">Echinicola rosea</name>
    <dbReference type="NCBI Taxonomy" id="1807691"/>
    <lineage>
        <taxon>Bacteria</taxon>
        <taxon>Pseudomonadati</taxon>
        <taxon>Bacteroidota</taxon>
        <taxon>Cytophagia</taxon>
        <taxon>Cytophagales</taxon>
        <taxon>Cyclobacteriaceae</taxon>
        <taxon>Echinicola</taxon>
    </lineage>
</organism>
<evidence type="ECO:0000313" key="1">
    <source>
        <dbReference type="EMBL" id="GGF44050.1"/>
    </source>
</evidence>
<dbReference type="RefSeq" id="WP_137404363.1">
    <property type="nucleotide sequence ID" value="NZ_BMIU01000021.1"/>
</dbReference>
<sequence length="60" mass="7076">MKIQDKDGNTIEVEDLDKAIEHAEMFSNYKLSGKASSFLKKRQAYWKDMLQKLKQVKKNK</sequence>
<dbReference type="EMBL" id="BMIU01000021">
    <property type="protein sequence ID" value="GGF44050.1"/>
    <property type="molecule type" value="Genomic_DNA"/>
</dbReference>
<dbReference type="Proteomes" id="UP000647339">
    <property type="component" value="Unassembled WGS sequence"/>
</dbReference>